<sequence length="298" mass="34364">MQILTVAKMYIDCSNHREINTYSRQGAQNVEQYTPANNKDDDRKYQRIVWRNGDERANQKTYEWTRPIFGDKPRTDLSHSAVKFIVEKYANEYPEARRVVFEDSYTDDIVTSVESDELASKVMMDVDRVLHCGSFKIKRWYSSALSSGESCVVIPALGHNLDVESHYIRQGVRKWRNLINVKKRTILSARVWDPLGIFAPVLIELRIAFFQLLCARGIDRDTVLEEKEAKNSVKAHEQARVAEIQQTFSPELFRFVPGMQNPADALTKQLTVNHLKFAIKIRRSSTVKTGQKIPKISI</sequence>
<dbReference type="OrthoDB" id="6381828at2759"/>
<organism evidence="1 2">
    <name type="scientific">Lepeophtheirus salmonis</name>
    <name type="common">Salmon louse</name>
    <name type="synonym">Caligus salmonis</name>
    <dbReference type="NCBI Taxonomy" id="72036"/>
    <lineage>
        <taxon>Eukaryota</taxon>
        <taxon>Metazoa</taxon>
        <taxon>Ecdysozoa</taxon>
        <taxon>Arthropoda</taxon>
        <taxon>Crustacea</taxon>
        <taxon>Multicrustacea</taxon>
        <taxon>Hexanauplia</taxon>
        <taxon>Copepoda</taxon>
        <taxon>Siphonostomatoida</taxon>
        <taxon>Caligidae</taxon>
        <taxon>Lepeophtheirus</taxon>
    </lineage>
</organism>
<accession>A0A817FD64</accession>
<dbReference type="AlphaFoldDB" id="A0A817FD64"/>
<proteinExistence type="predicted"/>
<reference evidence="1" key="1">
    <citation type="submission" date="2021-02" db="EMBL/GenBank/DDBJ databases">
        <authorList>
            <person name="Bekaert M."/>
        </authorList>
    </citation>
    <scope>NUCLEOTIDE SEQUENCE</scope>
    <source>
        <strain evidence="1">IoA-00</strain>
    </source>
</reference>
<dbReference type="Pfam" id="PF05380">
    <property type="entry name" value="Peptidase_A17"/>
    <property type="match status" value="1"/>
</dbReference>
<dbReference type="Proteomes" id="UP000675881">
    <property type="component" value="Unassembled WGS sequence"/>
</dbReference>
<name>A0A817FD64_LEPSM</name>
<dbReference type="PANTHER" id="PTHR47331">
    <property type="entry name" value="PHD-TYPE DOMAIN-CONTAINING PROTEIN"/>
    <property type="match status" value="1"/>
</dbReference>
<comment type="caution">
    <text evidence="1">The sequence shown here is derived from an EMBL/GenBank/DDBJ whole genome shotgun (WGS) entry which is preliminary data.</text>
</comment>
<keyword evidence="2" id="KW-1185">Reference proteome</keyword>
<dbReference type="EMBL" id="CAJNVT010000131">
    <property type="protein sequence ID" value="CAF2746288.1"/>
    <property type="molecule type" value="Genomic_DNA"/>
</dbReference>
<protein>
    <submittedName>
        <fullName evidence="1">(salmon louse) hypothetical protein</fullName>
    </submittedName>
</protein>
<evidence type="ECO:0000313" key="1">
    <source>
        <dbReference type="EMBL" id="CAF2746288.1"/>
    </source>
</evidence>
<dbReference type="InterPro" id="IPR008042">
    <property type="entry name" value="Retrotrans_Pao"/>
</dbReference>
<evidence type="ECO:0000313" key="2">
    <source>
        <dbReference type="Proteomes" id="UP000675881"/>
    </source>
</evidence>
<gene>
    <name evidence="1" type="ORF">LSAA_302</name>
</gene>